<protein>
    <submittedName>
        <fullName evidence="1">Uncharacterized protein</fullName>
    </submittedName>
</protein>
<name>A0ABQ6WK09_9EURO</name>
<proteinExistence type="predicted"/>
<keyword evidence="2" id="KW-1185">Reference proteome</keyword>
<evidence type="ECO:0000313" key="2">
    <source>
        <dbReference type="Proteomes" id="UP000325395"/>
    </source>
</evidence>
<reference evidence="1 2" key="1">
    <citation type="submission" date="2019-04" db="EMBL/GenBank/DDBJ databases">
        <authorList>
            <consortium name="DOE Joint Genome Institute"/>
            <person name="Mondo S."/>
            <person name="Kjaerbolling I."/>
            <person name="Vesth T."/>
            <person name="Frisvad J.C."/>
            <person name="Nybo J.L."/>
            <person name="Theobald S."/>
            <person name="Kildgaard S."/>
            <person name="Isbrandt T."/>
            <person name="Kuo A."/>
            <person name="Sato A."/>
            <person name="Lyhne E.K."/>
            <person name="Kogle M.E."/>
            <person name="Wiebenga A."/>
            <person name="Kun R.S."/>
            <person name="Lubbers R.J."/>
            <person name="Makela M.R."/>
            <person name="Barry K."/>
            <person name="Chovatia M."/>
            <person name="Clum A."/>
            <person name="Daum C."/>
            <person name="Haridas S."/>
            <person name="He G."/>
            <person name="LaButti K."/>
            <person name="Lipzen A."/>
            <person name="Riley R."/>
            <person name="Salamov A."/>
            <person name="Simmons B.A."/>
            <person name="Magnuson J.K."/>
            <person name="Henrissat B."/>
            <person name="Mortensen U.H."/>
            <person name="Larsen T.O."/>
            <person name="Devries R.P."/>
            <person name="Grigoriev I.V."/>
            <person name="Machida M."/>
            <person name="Baker S.E."/>
            <person name="Andersen M.R."/>
            <person name="Cantor M.N."/>
            <person name="Hua S.X."/>
        </authorList>
    </citation>
    <scope>NUCLEOTIDE SEQUENCE [LARGE SCALE GENOMIC DNA]</scope>
    <source>
        <strain evidence="1 2">CBS 117616</strain>
    </source>
</reference>
<evidence type="ECO:0000313" key="1">
    <source>
        <dbReference type="EMBL" id="KAE8417450.1"/>
    </source>
</evidence>
<accession>A0ABQ6WK09</accession>
<dbReference type="Proteomes" id="UP000325395">
    <property type="component" value="Unassembled WGS sequence"/>
</dbReference>
<sequence length="569" mass="63833">MGDDNDDAVKPTKERFDRVLRESYALWSSYVDLEGPTSLPIECIDLKRILGQTPSFLGHGLIPENESVPFKCNESSGTLYVNGRSTWKPSNGTCQLGPKEIHRTVLLATQTAMNVELLDSVPSAEWPGVQGLEGYDESNYIAELFLAWAYMLSARWSELLSRSPEHRCMITFKKEPLQCEAPLPQSRIEVDIGDNATDDEVHWWEAILSAYEGWSITTVYNGRTYVSPWAVAISGATELRTKQRLYGQCSAALSAALCIPFVWTKSISLPAPKMSTTSKCSLELPYSPSIHTYEYYGPLPRYMILSFDVWGIRSLLHTVFFNSDIECNLVAAWMSSAFDVIDPVAQERNIVKLLKILARRLPKLAPLWLGAMLLHAATWTGTIGSFITLSPGVSDGKVIRREDECRLLHIIGCGSYARLPVWPWKPFGETLLNDSELEAQKHAQCNCHCLEYQAWYWELADGKDLEARGADAHQPGDNVTQIDSVLKSAPSQCSLDCLSDDLSENPTRGIFGWLRSTGYPANERHIYKHPWFDVGDSDEDEILDNQEDGCRVNEAARHKAVENLLDRNS</sequence>
<gene>
    <name evidence="1" type="ORF">BDV36DRAFT_283792</name>
</gene>
<dbReference type="EMBL" id="ML735738">
    <property type="protein sequence ID" value="KAE8417450.1"/>
    <property type="molecule type" value="Genomic_DNA"/>
</dbReference>
<organism evidence="1 2">
    <name type="scientific">Aspergillus pseudocaelatus</name>
    <dbReference type="NCBI Taxonomy" id="1825620"/>
    <lineage>
        <taxon>Eukaryota</taxon>
        <taxon>Fungi</taxon>
        <taxon>Dikarya</taxon>
        <taxon>Ascomycota</taxon>
        <taxon>Pezizomycotina</taxon>
        <taxon>Eurotiomycetes</taxon>
        <taxon>Eurotiomycetidae</taxon>
        <taxon>Eurotiales</taxon>
        <taxon>Aspergillaceae</taxon>
        <taxon>Aspergillus</taxon>
        <taxon>Aspergillus subgen. Circumdati</taxon>
    </lineage>
</organism>